<dbReference type="EMBL" id="CP038799">
    <property type="protein sequence ID" value="QIV80568.1"/>
    <property type="molecule type" value="Genomic_DNA"/>
</dbReference>
<dbReference type="EC" id="5.3.1.4" evidence="6"/>
<dbReference type="Pfam" id="PF02610">
    <property type="entry name" value="AraA_N"/>
    <property type="match status" value="1"/>
</dbReference>
<dbReference type="SUPFAM" id="SSF50443">
    <property type="entry name" value="FucI/AraA C-terminal domain-like"/>
    <property type="match status" value="1"/>
</dbReference>
<dbReference type="PIRSF" id="PIRSF001478">
    <property type="entry name" value="L-ara_isomerase"/>
    <property type="match status" value="1"/>
</dbReference>
<dbReference type="PANTHER" id="PTHR38464:SF1">
    <property type="entry name" value="L-ARABINOSE ISOMERASE"/>
    <property type="match status" value="1"/>
</dbReference>
<dbReference type="InterPro" id="IPR003762">
    <property type="entry name" value="Lara_isomerase"/>
</dbReference>
<dbReference type="InterPro" id="IPR055389">
    <property type="entry name" value="AraA_N"/>
</dbReference>
<evidence type="ECO:0000256" key="3">
    <source>
        <dbReference type="ARBA" id="ARBA00023211"/>
    </source>
</evidence>
<reference evidence="10 11" key="1">
    <citation type="submission" date="2019-04" db="EMBL/GenBank/DDBJ databases">
        <title>Draft, Whole-Genome Sequence of the Anthracene-degrading Mycobacterium frederiksbergense LB501T, Isolated from a Polycyclic Aromatic Hydrocarbon (PAH)-Contaminated Soil.</title>
        <authorList>
            <person name="Augelletti F."/>
        </authorList>
    </citation>
    <scope>NUCLEOTIDE SEQUENCE [LARGE SCALE GENOMIC DNA]</scope>
    <source>
        <strain evidence="10 11">LB 501T</strain>
    </source>
</reference>
<dbReference type="Gene3D" id="3.40.50.10940">
    <property type="match status" value="1"/>
</dbReference>
<evidence type="ECO:0000256" key="6">
    <source>
        <dbReference type="HAMAP-Rule" id="MF_00519"/>
    </source>
</evidence>
<evidence type="ECO:0000259" key="7">
    <source>
        <dbReference type="Pfam" id="PF02610"/>
    </source>
</evidence>
<keyword evidence="11" id="KW-1185">Reference proteome</keyword>
<dbReference type="GO" id="GO:0005829">
    <property type="term" value="C:cytosol"/>
    <property type="evidence" value="ECO:0007669"/>
    <property type="project" value="TreeGrafter"/>
</dbReference>
<keyword evidence="2 6" id="KW-0054">Arabinose catabolism</keyword>
<organism evidence="10 11">
    <name type="scientific">Mycolicibacterium frederiksbergense</name>
    <dbReference type="NCBI Taxonomy" id="117567"/>
    <lineage>
        <taxon>Bacteria</taxon>
        <taxon>Bacillati</taxon>
        <taxon>Actinomycetota</taxon>
        <taxon>Actinomycetes</taxon>
        <taxon>Mycobacteriales</taxon>
        <taxon>Mycobacteriaceae</taxon>
        <taxon>Mycolicibacterium</taxon>
    </lineage>
</organism>
<dbReference type="InterPro" id="IPR038583">
    <property type="entry name" value="AraA_N_sf"/>
</dbReference>
<keyword evidence="4 6" id="KW-0413">Isomerase</keyword>
<evidence type="ECO:0000256" key="1">
    <source>
        <dbReference type="ARBA" id="ARBA00022723"/>
    </source>
</evidence>
<proteinExistence type="inferred from homology"/>
<dbReference type="Proteomes" id="UP000501849">
    <property type="component" value="Chromosome"/>
</dbReference>
<keyword evidence="5 6" id="KW-0119">Carbohydrate metabolism</keyword>
<feature type="binding site" evidence="6">
    <location>
        <position position="352"/>
    </location>
    <ligand>
        <name>Mn(2+)</name>
        <dbReference type="ChEBI" id="CHEBI:29035"/>
    </ligand>
</feature>
<protein>
    <recommendedName>
        <fullName evidence="6">L-arabinose isomerase</fullName>
        <ecNumber evidence="6">5.3.1.4</ecNumber>
    </recommendedName>
</protein>
<comment type="function">
    <text evidence="6">Catalyzes the conversion of L-arabinose to L-ribulose.</text>
</comment>
<dbReference type="SUPFAM" id="SSF53743">
    <property type="entry name" value="FucI/AraA N-terminal and middle domains"/>
    <property type="match status" value="1"/>
</dbReference>
<feature type="domain" description="L-arabinose isomerase N-terminal" evidence="7">
    <location>
        <begin position="10"/>
        <end position="174"/>
    </location>
</feature>
<dbReference type="Pfam" id="PF24856">
    <property type="entry name" value="AraA_central"/>
    <property type="match status" value="1"/>
</dbReference>
<dbReference type="GO" id="GO:0030145">
    <property type="term" value="F:manganese ion binding"/>
    <property type="evidence" value="ECO:0007669"/>
    <property type="project" value="UniProtKB-UniRule"/>
</dbReference>
<dbReference type="InterPro" id="IPR009015">
    <property type="entry name" value="Fucose_isomerase_N/cen_sf"/>
</dbReference>
<dbReference type="HAMAP" id="MF_00519">
    <property type="entry name" value="Arabinose_Isome"/>
    <property type="match status" value="1"/>
</dbReference>
<dbReference type="KEGG" id="mfre:EXE63_06440"/>
<dbReference type="InterPro" id="IPR055390">
    <property type="entry name" value="AraA_central"/>
</dbReference>
<dbReference type="GO" id="GO:0008733">
    <property type="term" value="F:L-arabinose isomerase activity"/>
    <property type="evidence" value="ECO:0007669"/>
    <property type="project" value="UniProtKB-UniRule"/>
</dbReference>
<dbReference type="Pfam" id="PF11762">
    <property type="entry name" value="Arabinose_Iso_C"/>
    <property type="match status" value="1"/>
</dbReference>
<dbReference type="PANTHER" id="PTHR38464">
    <property type="entry name" value="L-ARABINOSE ISOMERASE"/>
    <property type="match status" value="1"/>
</dbReference>
<feature type="binding site" evidence="6">
    <location>
        <position position="451"/>
    </location>
    <ligand>
        <name>Mn(2+)</name>
        <dbReference type="ChEBI" id="CHEBI:29035"/>
    </ligand>
</feature>
<dbReference type="InterPro" id="IPR024664">
    <property type="entry name" value="Ara_Isoase_C"/>
</dbReference>
<keyword evidence="3 6" id="KW-0464">Manganese</keyword>
<dbReference type="NCBIfam" id="NF002795">
    <property type="entry name" value="PRK02929.1"/>
    <property type="match status" value="1"/>
</dbReference>
<comment type="cofactor">
    <cofactor evidence="6">
        <name>Mn(2+)</name>
        <dbReference type="ChEBI" id="CHEBI:29035"/>
    </cofactor>
    <text evidence="6">Binds 1 Mn(2+) ion per subunit.</text>
</comment>
<evidence type="ECO:0000259" key="8">
    <source>
        <dbReference type="Pfam" id="PF11762"/>
    </source>
</evidence>
<evidence type="ECO:0000259" key="9">
    <source>
        <dbReference type="Pfam" id="PF24856"/>
    </source>
</evidence>
<feature type="binding site" evidence="6">
    <location>
        <position position="308"/>
    </location>
    <ligand>
        <name>Mn(2+)</name>
        <dbReference type="ChEBI" id="CHEBI:29035"/>
    </ligand>
</feature>
<evidence type="ECO:0000256" key="5">
    <source>
        <dbReference type="ARBA" id="ARBA00023277"/>
    </source>
</evidence>
<feature type="domain" description="L-arabinose isomerase central" evidence="9">
    <location>
        <begin position="179"/>
        <end position="326"/>
    </location>
</feature>
<comment type="similarity">
    <text evidence="6">Belongs to the arabinose isomerase family.</text>
</comment>
<dbReference type="InterPro" id="IPR004216">
    <property type="entry name" value="Fuc/Ara_isomerase_C"/>
</dbReference>
<dbReference type="GO" id="GO:0019569">
    <property type="term" value="P:L-arabinose catabolic process to D-xylulose 5-phosphate"/>
    <property type="evidence" value="ECO:0007669"/>
    <property type="project" value="UniProtKB-UniRule"/>
</dbReference>
<comment type="pathway">
    <text evidence="6">Carbohydrate degradation; L-arabinose degradation via L-ribulose; D-xylulose 5-phosphate from L-arabinose (bacterial route): step 1/3.</text>
</comment>
<evidence type="ECO:0000313" key="11">
    <source>
        <dbReference type="Proteomes" id="UP000501849"/>
    </source>
</evidence>
<name>A0A6H0RZN0_9MYCO</name>
<evidence type="ECO:0000313" key="10">
    <source>
        <dbReference type="EMBL" id="QIV80568.1"/>
    </source>
</evidence>
<evidence type="ECO:0000256" key="2">
    <source>
        <dbReference type="ARBA" id="ARBA00022935"/>
    </source>
</evidence>
<dbReference type="AlphaFoldDB" id="A0A6H0RZN0"/>
<dbReference type="RefSeq" id="WP_168141280.1">
    <property type="nucleotide sequence ID" value="NZ_CP038799.1"/>
</dbReference>
<feature type="domain" description="L-arabinose isomerase C-terminal" evidence="8">
    <location>
        <begin position="330"/>
        <end position="473"/>
    </location>
</feature>
<gene>
    <name evidence="6 10" type="primary">araA</name>
    <name evidence="10" type="ORF">EXE63_06440</name>
</gene>
<accession>A0A6H0RZN0</accession>
<evidence type="ECO:0000256" key="4">
    <source>
        <dbReference type="ARBA" id="ARBA00023235"/>
    </source>
</evidence>
<sequence length="503" mass="55093">MIASRLATSQVWLITGSQSLYGPDVLDQVADQSRQIAERLDGSAEIPVEVRWVPVVTDSEQIARVLSDANAAPECVGVIAWMHTFSPAKMWIRGLKSLRKPLLHLHTQFGVELPWQTIDMNFMNLNQAAHGDREFGYIQSRLSTSRKTIAGHVSDPRTQVRVGSWVRAALGTAELSTLKVARFGDNMRGVAVTEGDKVEAEAHFGASIDAFGVNDLVGVVERVQSADIDKLVREYEHTYRVDPDLLPGGDRHVALRHGAQIELGLRKFLTEGGFHAFTTNFEDLGALRQLPGLAVQRLMADGYGFGGEGDWKTAMMLRTVKVMGEGLPGGTSFMEDYTYDLTPGRERILGAHMLEVCPSIAAATPTLEVHPLSIGDRDDPVRLRFTAAPADAVIIGICDMGSRFRLVANEVRVIEPAEELPNLPVACAVWEPSPSWSTSAEAWLMAGAPHHTVLTTAVGTEVIDDFATMTDTELLVIDDTTTVRGFQHELRWNDVYHHVAAGL</sequence>
<feature type="binding site" evidence="6">
    <location>
        <position position="335"/>
    </location>
    <ligand>
        <name>Mn(2+)</name>
        <dbReference type="ChEBI" id="CHEBI:29035"/>
    </ligand>
</feature>
<dbReference type="UniPathway" id="UPA00145">
    <property type="reaction ID" value="UER00565"/>
</dbReference>
<keyword evidence="1 6" id="KW-0479">Metal-binding</keyword>
<comment type="catalytic activity">
    <reaction evidence="6">
        <text>beta-L-arabinopyranose = L-ribulose</text>
        <dbReference type="Rhea" id="RHEA:14821"/>
        <dbReference type="ChEBI" id="CHEBI:16880"/>
        <dbReference type="ChEBI" id="CHEBI:40886"/>
        <dbReference type="EC" id="5.3.1.4"/>
    </reaction>
</comment>